<reference evidence="1 2" key="1">
    <citation type="journal article" date="2024" name="Commun. Biol.">
        <title>Comparative genomic analysis of thermophilic fungi reveals convergent evolutionary adaptations and gene losses.</title>
        <authorList>
            <person name="Steindorff A.S."/>
            <person name="Aguilar-Pontes M.V."/>
            <person name="Robinson A.J."/>
            <person name="Andreopoulos B."/>
            <person name="LaButti K."/>
            <person name="Kuo A."/>
            <person name="Mondo S."/>
            <person name="Riley R."/>
            <person name="Otillar R."/>
            <person name="Haridas S."/>
            <person name="Lipzen A."/>
            <person name="Grimwood J."/>
            <person name="Schmutz J."/>
            <person name="Clum A."/>
            <person name="Reid I.D."/>
            <person name="Moisan M.C."/>
            <person name="Butler G."/>
            <person name="Nguyen T.T.M."/>
            <person name="Dewar K."/>
            <person name="Conant G."/>
            <person name="Drula E."/>
            <person name="Henrissat B."/>
            <person name="Hansel C."/>
            <person name="Singer S."/>
            <person name="Hutchinson M.I."/>
            <person name="de Vries R.P."/>
            <person name="Natvig D.O."/>
            <person name="Powell A.J."/>
            <person name="Tsang A."/>
            <person name="Grigoriev I.V."/>
        </authorList>
    </citation>
    <scope>NUCLEOTIDE SEQUENCE [LARGE SCALE GENOMIC DNA]</scope>
    <source>
        <strain evidence="1 2">CBS 494.80</strain>
    </source>
</reference>
<evidence type="ECO:0000313" key="1">
    <source>
        <dbReference type="EMBL" id="KAL2067266.1"/>
    </source>
</evidence>
<gene>
    <name evidence="1" type="ORF">VTL71DRAFT_1690</name>
</gene>
<sequence>MSFSYFGGYQQRSKRSTLILEDGIYEIGFFDERKGNGEHGRLAFRVKFLSFCLILRSMCASERSCGNFGEETLRPVLSNMFVLGG</sequence>
<organism evidence="1 2">
    <name type="scientific">Oculimacula yallundae</name>
    <dbReference type="NCBI Taxonomy" id="86028"/>
    <lineage>
        <taxon>Eukaryota</taxon>
        <taxon>Fungi</taxon>
        <taxon>Dikarya</taxon>
        <taxon>Ascomycota</taxon>
        <taxon>Pezizomycotina</taxon>
        <taxon>Leotiomycetes</taxon>
        <taxon>Helotiales</taxon>
        <taxon>Ploettnerulaceae</taxon>
        <taxon>Oculimacula</taxon>
    </lineage>
</organism>
<name>A0ABR4CCS2_9HELO</name>
<dbReference type="Proteomes" id="UP001595075">
    <property type="component" value="Unassembled WGS sequence"/>
</dbReference>
<comment type="caution">
    <text evidence="1">The sequence shown here is derived from an EMBL/GenBank/DDBJ whole genome shotgun (WGS) entry which is preliminary data.</text>
</comment>
<protein>
    <submittedName>
        <fullName evidence="1">Uncharacterized protein</fullName>
    </submittedName>
</protein>
<proteinExistence type="predicted"/>
<evidence type="ECO:0000313" key="2">
    <source>
        <dbReference type="Proteomes" id="UP001595075"/>
    </source>
</evidence>
<dbReference type="EMBL" id="JAZHXI010000010">
    <property type="protein sequence ID" value="KAL2067266.1"/>
    <property type="molecule type" value="Genomic_DNA"/>
</dbReference>
<keyword evidence="2" id="KW-1185">Reference proteome</keyword>
<accession>A0ABR4CCS2</accession>